<accession>A0A161J7M5</accession>
<evidence type="ECO:0000313" key="4">
    <source>
        <dbReference type="Proteomes" id="UP000076623"/>
    </source>
</evidence>
<dbReference type="SUPFAM" id="SSF56024">
    <property type="entry name" value="Phospholipase D/nuclease"/>
    <property type="match status" value="1"/>
</dbReference>
<dbReference type="CDD" id="cd10018">
    <property type="entry name" value="BfiI_C"/>
    <property type="match status" value="1"/>
</dbReference>
<dbReference type="SMR" id="A0A161J7M5"/>
<name>A0A161J7M5_9BACL</name>
<dbReference type="REBASE" id="145304">
    <property type="entry name" value="Fph2529ORF21115P"/>
</dbReference>
<dbReference type="Pfam" id="PF18243">
    <property type="entry name" value="BfiI_DBD"/>
    <property type="match status" value="1"/>
</dbReference>
<dbReference type="AlphaFoldDB" id="A0A161J7M5"/>
<dbReference type="GO" id="GO:0004519">
    <property type="term" value="F:endonuclease activity"/>
    <property type="evidence" value="ECO:0007669"/>
    <property type="project" value="UniProtKB-KW"/>
</dbReference>
<dbReference type="InterPro" id="IPR025202">
    <property type="entry name" value="PLD-like_dom"/>
</dbReference>
<reference evidence="3 4" key="1">
    <citation type="submission" date="2016-04" db="EMBL/GenBank/DDBJ databases">
        <title>Complete genome sequence of Fictibacillus phosphorivorans G25-29, a strain toxic to nematodes.</title>
        <authorList>
            <person name="Zheng Z."/>
        </authorList>
    </citation>
    <scope>NUCLEOTIDE SEQUENCE [LARGE SCALE GENOMIC DNA]</scope>
    <source>
        <strain evidence="3 4">G25-29</strain>
    </source>
</reference>
<dbReference type="InterPro" id="IPR033765">
    <property type="entry name" value="BfiI_C"/>
</dbReference>
<dbReference type="KEGG" id="fpn:ABE65_021110"/>
<evidence type="ECO:0000259" key="1">
    <source>
        <dbReference type="Pfam" id="PF13091"/>
    </source>
</evidence>
<dbReference type="Pfam" id="PF13091">
    <property type="entry name" value="PLDc_2"/>
    <property type="match status" value="1"/>
</dbReference>
<feature type="domain" description="Metal-independent restriction enzyme BfiI DNA binding" evidence="2">
    <location>
        <begin position="193"/>
        <end position="357"/>
    </location>
</feature>
<evidence type="ECO:0000313" key="3">
    <source>
        <dbReference type="EMBL" id="ANC79169.1"/>
    </source>
</evidence>
<keyword evidence="3" id="KW-0378">Hydrolase</keyword>
<dbReference type="EMBL" id="CP015378">
    <property type="protein sequence ID" value="ANC79169.1"/>
    <property type="molecule type" value="Genomic_DNA"/>
</dbReference>
<feature type="domain" description="Phospholipase D-like" evidence="1">
    <location>
        <begin position="58"/>
        <end position="145"/>
    </location>
</feature>
<dbReference type="Gene3D" id="2.40.330.30">
    <property type="match status" value="1"/>
</dbReference>
<protein>
    <submittedName>
        <fullName evidence="3">Restriction endonuclease</fullName>
    </submittedName>
</protein>
<sequence>MNFFSLHPNVYATGRPKGLIGMLENVWVSNHTPGEGTLYLISGFSNYNGGVRFYETFTEHINQGGRVIAILGGSTSQRLSSRQVVEELLNRGVEVHIINRKRILHAKLYGASNNLGESLVVSSGNFTGPGMSQNIEASLLLDNNTTQSMGFSWNDMISEMLNQNWHIHNMTNATDVSPGWNLLYDERTTNLTLDETERVTLIVTLGHADTARIQAAPGTTAGQGTQYFWLSKDSYDFFPPLTIRNRRGTKATYSSLINMNYIDINYTDTQCRVTFEAENNFDFRLGTGKLRYTGVAESNDIAAITRVGDSDYELRIIKQDTPEYAQLDPYAVSFIGNRGKRFGYISNEEFGRIIGVTF</sequence>
<dbReference type="Proteomes" id="UP000076623">
    <property type="component" value="Chromosome"/>
</dbReference>
<gene>
    <name evidence="3" type="ORF">ABE65_021110</name>
</gene>
<organism evidence="3 4">
    <name type="scientific">Fictibacillus phosphorivorans</name>
    <dbReference type="NCBI Taxonomy" id="1221500"/>
    <lineage>
        <taxon>Bacteria</taxon>
        <taxon>Bacillati</taxon>
        <taxon>Bacillota</taxon>
        <taxon>Bacilli</taxon>
        <taxon>Bacillales</taxon>
        <taxon>Fictibacillaceae</taxon>
        <taxon>Fictibacillus</taxon>
    </lineage>
</organism>
<keyword evidence="4" id="KW-1185">Reference proteome</keyword>
<dbReference type="Gene3D" id="3.30.870.10">
    <property type="entry name" value="Endonuclease Chain A"/>
    <property type="match status" value="1"/>
</dbReference>
<dbReference type="InterPro" id="IPR040731">
    <property type="entry name" value="BfiI_DBD"/>
</dbReference>
<keyword evidence="3" id="KW-0540">Nuclease</keyword>
<keyword evidence="3" id="KW-0255">Endonuclease</keyword>
<proteinExistence type="predicted"/>
<dbReference type="RefSeq" id="WP_066399485.1">
    <property type="nucleotide sequence ID" value="NZ_CP015378.1"/>
</dbReference>
<evidence type="ECO:0000259" key="2">
    <source>
        <dbReference type="Pfam" id="PF18243"/>
    </source>
</evidence>